<dbReference type="SUPFAM" id="SSF56731">
    <property type="entry name" value="DNA primase core"/>
    <property type="match status" value="1"/>
</dbReference>
<dbReference type="GO" id="GO:0003677">
    <property type="term" value="F:DNA binding"/>
    <property type="evidence" value="ECO:0007669"/>
    <property type="project" value="InterPro"/>
</dbReference>
<dbReference type="InterPro" id="IPR050219">
    <property type="entry name" value="DnaG_primase"/>
</dbReference>
<keyword evidence="3" id="KW-0862">Zinc</keyword>
<dbReference type="InterPro" id="IPR037068">
    <property type="entry name" value="DNA_primase_core_N_sf"/>
</dbReference>
<evidence type="ECO:0000313" key="7">
    <source>
        <dbReference type="Proteomes" id="UP000001880"/>
    </source>
</evidence>
<dbReference type="GO" id="GO:0003899">
    <property type="term" value="F:DNA-directed RNA polymerase activity"/>
    <property type="evidence" value="ECO:0007669"/>
    <property type="project" value="InterPro"/>
</dbReference>
<dbReference type="RefSeq" id="WP_012826011.1">
    <property type="nucleotide sequence ID" value="NC_013440.1"/>
</dbReference>
<dbReference type="PANTHER" id="PTHR30313:SF2">
    <property type="entry name" value="DNA PRIMASE"/>
    <property type="match status" value="1"/>
</dbReference>
<organism evidence="6 7">
    <name type="scientific">Haliangium ochraceum (strain DSM 14365 / JCM 11303 / SMP-2)</name>
    <dbReference type="NCBI Taxonomy" id="502025"/>
    <lineage>
        <taxon>Bacteria</taxon>
        <taxon>Pseudomonadati</taxon>
        <taxon>Myxococcota</taxon>
        <taxon>Polyangia</taxon>
        <taxon>Haliangiales</taxon>
        <taxon>Kofleriaceae</taxon>
        <taxon>Haliangium</taxon>
    </lineage>
</organism>
<evidence type="ECO:0000259" key="4">
    <source>
        <dbReference type="Pfam" id="PF01807"/>
    </source>
</evidence>
<dbReference type="InterPro" id="IPR013264">
    <property type="entry name" value="DNAG_N"/>
</dbReference>
<feature type="domain" description="DNA primase DNAG catalytic core N-terminal" evidence="5">
    <location>
        <begin position="136"/>
        <end position="235"/>
    </location>
</feature>
<dbReference type="GO" id="GO:0008270">
    <property type="term" value="F:zinc ion binding"/>
    <property type="evidence" value="ECO:0007669"/>
    <property type="project" value="UniProtKB-KW"/>
</dbReference>
<dbReference type="Proteomes" id="UP000001880">
    <property type="component" value="Chromosome"/>
</dbReference>
<evidence type="ECO:0000259" key="5">
    <source>
        <dbReference type="Pfam" id="PF08275"/>
    </source>
</evidence>
<accession>D0LN17</accession>
<keyword evidence="1" id="KW-0479">Metal-binding</keyword>
<dbReference type="PANTHER" id="PTHR30313">
    <property type="entry name" value="DNA PRIMASE"/>
    <property type="match status" value="1"/>
</dbReference>
<dbReference type="STRING" id="502025.Hoch_0772"/>
<dbReference type="Pfam" id="PF13155">
    <property type="entry name" value="Toprim_2"/>
    <property type="match status" value="1"/>
</dbReference>
<dbReference type="InterPro" id="IPR036977">
    <property type="entry name" value="DNA_primase_Znf_CHC2"/>
</dbReference>
<dbReference type="HOGENOM" id="CLU_292361_0_0_7"/>
<dbReference type="GO" id="GO:0006269">
    <property type="term" value="P:DNA replication, synthesis of primer"/>
    <property type="evidence" value="ECO:0007669"/>
    <property type="project" value="TreeGrafter"/>
</dbReference>
<dbReference type="InterPro" id="IPR034154">
    <property type="entry name" value="TOPRIM_DnaG/twinkle"/>
</dbReference>
<dbReference type="Pfam" id="PF01807">
    <property type="entry name" value="Zn_ribbon_DnaG"/>
    <property type="match status" value="1"/>
</dbReference>
<dbReference type="eggNOG" id="COG0358">
    <property type="taxonomic scope" value="Bacteria"/>
</dbReference>
<sequence length="1026" mass="114514">MQDSAFRSLIEQVRERTDLVSLVGETIALAPSGSVFKGSSPWTRDATPSLVVWPHTRTWRDFSAGGSLGGDCFDWLQQRDGVPFLGALQQLAVRSGVEVPGGDAPALDAEIARIAERRRVEALLTAAASYYHSVLPTKIRSAWYRERYGFADATVDDLLLGWANGQLYEHFVDLFGVTQEEALATGLFIRCKTGRIVDFFQDRLVFPYWKHGRVVYFIGRATELTGDEPWEQAKYKKLLTRSERHPYVSQHIANETFYNEDAARARDTLMITEGVTDCISAMQAGVPCISPVTVRFRKSDHDKLIALTERCGEIIICNDAEDSGAGEAGAIETAHALQRAGRDVVLARIPRPPGTEKIDVNEVVTRQGPEALRTILGAAKPLPLYLLEGIPTETPKTALRKQLGPTLEALQRADPLTREACSDELRTRFRLKAATINALLRQAEQTTKPNAGAGVDAEDEFECVKGHVYEDDAYYYTAARGQRRTVLSSFRIVPLRRITLADDELVDADVLSECGRVYRNVRFPRDAWNSKHALQRVIRGLDLRWMGSDENLQGVLRLVAAREVPMLTGTTNLGYAEAEAGPRWVTPDGELTPEGPTKKPAHIYISSGATLHTRTRYAPTPAEQLAQLAERILPSLFDLNTAEVILPILGWFFATPLKPRVQAHLGHFPVLFVWGSPGSGKTSLLTQVFWPLLGVVSAAPYSATETEFALIKLLSATDSVPVFIDEYKPADMQKNRRNTLHRYMRRIYTGDDEERGRADQTLTSYRLSAPLCLAGETRPTETALVERVLAVNPDKNTLQREARYTQAFQRVRDAVPTKLSASIIQFLLGRDTETDIEIARARIEHALSDREVPLRIRDNLLVMTLGLHCFGAYADSLGVEIPEIPVEDVLPAMLEDLLDGSENVAVKSGFDRFIEELSIMAIAGTLEHGRHYVYQNDSLALHFGSCHAAYCEHARRTGYEGEVVDRQAMRRLIKEHQHRDSYVRDVNVRVCFNGRSDRRRAVLIDIEKAKAILDVDDFPVTSSDSR</sequence>
<dbReference type="AlphaFoldDB" id="D0LN17"/>
<dbReference type="EMBL" id="CP001804">
    <property type="protein sequence ID" value="ACY13388.1"/>
    <property type="molecule type" value="Genomic_DNA"/>
</dbReference>
<dbReference type="GO" id="GO:0005737">
    <property type="term" value="C:cytoplasm"/>
    <property type="evidence" value="ECO:0007669"/>
    <property type="project" value="TreeGrafter"/>
</dbReference>
<dbReference type="KEGG" id="hoh:Hoch_0772"/>
<dbReference type="Gene3D" id="3.40.1360.10">
    <property type="match status" value="1"/>
</dbReference>
<dbReference type="SUPFAM" id="SSF57783">
    <property type="entry name" value="Zinc beta-ribbon"/>
    <property type="match status" value="1"/>
</dbReference>
<gene>
    <name evidence="6" type="ordered locus">Hoch_0772</name>
</gene>
<dbReference type="Gene3D" id="3.90.980.10">
    <property type="entry name" value="DNA primase, catalytic core, N-terminal domain"/>
    <property type="match status" value="1"/>
</dbReference>
<dbReference type="Pfam" id="PF08275">
    <property type="entry name" value="DNAG_N"/>
    <property type="match status" value="1"/>
</dbReference>
<keyword evidence="2" id="KW-0863">Zinc-finger</keyword>
<evidence type="ECO:0000256" key="2">
    <source>
        <dbReference type="ARBA" id="ARBA00022771"/>
    </source>
</evidence>
<keyword evidence="7" id="KW-1185">Reference proteome</keyword>
<proteinExistence type="predicted"/>
<protein>
    <submittedName>
        <fullName evidence="6">DNA primase catalytic core domain protein</fullName>
    </submittedName>
</protein>
<dbReference type="InterPro" id="IPR002694">
    <property type="entry name" value="Znf_CHC2"/>
</dbReference>
<feature type="domain" description="Zinc finger CHC2-type" evidence="4">
    <location>
        <begin position="8"/>
        <end position="100"/>
    </location>
</feature>
<evidence type="ECO:0000313" key="6">
    <source>
        <dbReference type="EMBL" id="ACY13388.1"/>
    </source>
</evidence>
<reference evidence="6 7" key="1">
    <citation type="journal article" date="2010" name="Stand. Genomic Sci.">
        <title>Complete genome sequence of Haliangium ochraceum type strain (SMP-2).</title>
        <authorList>
            <consortium name="US DOE Joint Genome Institute (JGI-PGF)"/>
            <person name="Ivanova N."/>
            <person name="Daum C."/>
            <person name="Lang E."/>
            <person name="Abt B."/>
            <person name="Kopitz M."/>
            <person name="Saunders E."/>
            <person name="Lapidus A."/>
            <person name="Lucas S."/>
            <person name="Glavina Del Rio T."/>
            <person name="Nolan M."/>
            <person name="Tice H."/>
            <person name="Copeland A."/>
            <person name="Cheng J.F."/>
            <person name="Chen F."/>
            <person name="Bruce D."/>
            <person name="Goodwin L."/>
            <person name="Pitluck S."/>
            <person name="Mavromatis K."/>
            <person name="Pati A."/>
            <person name="Mikhailova N."/>
            <person name="Chen A."/>
            <person name="Palaniappan K."/>
            <person name="Land M."/>
            <person name="Hauser L."/>
            <person name="Chang Y.J."/>
            <person name="Jeffries C.D."/>
            <person name="Detter J.C."/>
            <person name="Brettin T."/>
            <person name="Rohde M."/>
            <person name="Goker M."/>
            <person name="Bristow J."/>
            <person name="Markowitz V."/>
            <person name="Eisen J.A."/>
            <person name="Hugenholtz P."/>
            <person name="Kyrpides N.C."/>
            <person name="Klenk H.P."/>
        </authorList>
    </citation>
    <scope>NUCLEOTIDE SEQUENCE [LARGE SCALE GENOMIC DNA]</scope>
    <source>
        <strain evidence="7">DSM 14365 / CIP 107738 / JCM 11303 / AJ 13395 / SMP-2</strain>
    </source>
</reference>
<evidence type="ECO:0000256" key="1">
    <source>
        <dbReference type="ARBA" id="ARBA00022723"/>
    </source>
</evidence>
<dbReference type="Gene3D" id="3.90.580.10">
    <property type="entry name" value="Zinc finger, CHC2-type domain"/>
    <property type="match status" value="1"/>
</dbReference>
<name>D0LN17_HALO1</name>
<dbReference type="OrthoDB" id="5476734at2"/>
<evidence type="ECO:0000256" key="3">
    <source>
        <dbReference type="ARBA" id="ARBA00022833"/>
    </source>
</evidence>
<dbReference type="CDD" id="cd01029">
    <property type="entry name" value="TOPRIM_primases"/>
    <property type="match status" value="1"/>
</dbReference>